<dbReference type="InterPro" id="IPR003604">
    <property type="entry name" value="Matrin/U1-like-C_Znf_C2H2"/>
</dbReference>
<protein>
    <recommendedName>
        <fullName evidence="2">C2H2-type domain-containing protein</fullName>
    </recommendedName>
</protein>
<evidence type="ECO:0000313" key="3">
    <source>
        <dbReference type="EMBL" id="KAK7411378.1"/>
    </source>
</evidence>
<dbReference type="EMBL" id="JAYMYS010000001">
    <property type="protein sequence ID" value="KAK7411378.1"/>
    <property type="molecule type" value="Genomic_DNA"/>
</dbReference>
<proteinExistence type="predicted"/>
<dbReference type="PANTHER" id="PTHR47487:SF8">
    <property type="entry name" value="OS08G0270900 PROTEIN"/>
    <property type="match status" value="1"/>
</dbReference>
<dbReference type="GO" id="GO:0008270">
    <property type="term" value="F:zinc ion binding"/>
    <property type="evidence" value="ECO:0007669"/>
    <property type="project" value="InterPro"/>
</dbReference>
<accession>A0AAN9XVI1</accession>
<feature type="region of interest" description="Disordered" evidence="1">
    <location>
        <begin position="35"/>
        <end position="57"/>
    </location>
</feature>
<organism evidence="3 4">
    <name type="scientific">Psophocarpus tetragonolobus</name>
    <name type="common">Winged bean</name>
    <name type="synonym">Dolichos tetragonolobus</name>
    <dbReference type="NCBI Taxonomy" id="3891"/>
    <lineage>
        <taxon>Eukaryota</taxon>
        <taxon>Viridiplantae</taxon>
        <taxon>Streptophyta</taxon>
        <taxon>Embryophyta</taxon>
        <taxon>Tracheophyta</taxon>
        <taxon>Spermatophyta</taxon>
        <taxon>Magnoliopsida</taxon>
        <taxon>eudicotyledons</taxon>
        <taxon>Gunneridae</taxon>
        <taxon>Pentapetalae</taxon>
        <taxon>rosids</taxon>
        <taxon>fabids</taxon>
        <taxon>Fabales</taxon>
        <taxon>Fabaceae</taxon>
        <taxon>Papilionoideae</taxon>
        <taxon>50 kb inversion clade</taxon>
        <taxon>NPAAA clade</taxon>
        <taxon>indigoferoid/millettioid clade</taxon>
        <taxon>Phaseoleae</taxon>
        <taxon>Psophocarpus</taxon>
    </lineage>
</organism>
<keyword evidence="4" id="KW-1185">Reference proteome</keyword>
<dbReference type="SUPFAM" id="SSF57667">
    <property type="entry name" value="beta-beta-alpha zinc fingers"/>
    <property type="match status" value="3"/>
</dbReference>
<gene>
    <name evidence="3" type="ORF">VNO78_02811</name>
</gene>
<reference evidence="3 4" key="1">
    <citation type="submission" date="2024-01" db="EMBL/GenBank/DDBJ databases">
        <title>The genomes of 5 underutilized Papilionoideae crops provide insights into root nodulation and disease resistanc.</title>
        <authorList>
            <person name="Jiang F."/>
        </authorList>
    </citation>
    <scope>NUCLEOTIDE SEQUENCE [LARGE SCALE GENOMIC DNA]</scope>
    <source>
        <strain evidence="3">DUOXIRENSHENG_FW03</strain>
        <tissue evidence="3">Leaves</tissue>
    </source>
</reference>
<dbReference type="PANTHER" id="PTHR47487">
    <property type="entry name" value="OS06G0651300 PROTEIN-RELATED"/>
    <property type="match status" value="1"/>
</dbReference>
<name>A0AAN9XVI1_PSOTE</name>
<dbReference type="PROSITE" id="PS00028">
    <property type="entry name" value="ZINC_FINGER_C2H2_1"/>
    <property type="match status" value="1"/>
</dbReference>
<dbReference type="AlphaFoldDB" id="A0AAN9XVI1"/>
<feature type="region of interest" description="Disordered" evidence="1">
    <location>
        <begin position="72"/>
        <end position="136"/>
    </location>
</feature>
<feature type="domain" description="C2H2-type" evidence="2">
    <location>
        <begin position="146"/>
        <end position="168"/>
    </location>
</feature>
<dbReference type="SMART" id="SM00355">
    <property type="entry name" value="ZnF_C2H2"/>
    <property type="match status" value="3"/>
</dbReference>
<evidence type="ECO:0000259" key="2">
    <source>
        <dbReference type="PROSITE" id="PS00028"/>
    </source>
</evidence>
<feature type="compositionally biased region" description="Basic residues" evidence="1">
    <location>
        <begin position="78"/>
        <end position="89"/>
    </location>
</feature>
<dbReference type="Pfam" id="PF12874">
    <property type="entry name" value="zf-met"/>
    <property type="match status" value="3"/>
</dbReference>
<evidence type="ECO:0000256" key="1">
    <source>
        <dbReference type="SAM" id="MobiDB-lite"/>
    </source>
</evidence>
<dbReference type="InterPro" id="IPR013087">
    <property type="entry name" value="Znf_C2H2_type"/>
</dbReference>
<sequence length="260" mass="30126">MAGNSGKRKNTMPLELAIQRELEYRRRVAQFQLHPNTNLSEEVKPPNDVSHPKLLQGPSSMKFSCLSRIKRKESPTRNTHHPHLKHQKSFHGSFNDHELNVKSSNDASLPNKRKESPTISDYNPCHQQQPFHGGFNPEAKRDDLSCKICKIFCSSSFNLQQHFKGHKHRQMLQKGTINQMPLCEVCHISCMNEDLLKQHFQGQKHKAKMQMLKISKQGGVAPNKQKWCELCKLWCIDDFAFRQHLEGKKHIVQKHAVEKK</sequence>
<dbReference type="InterPro" id="IPR036236">
    <property type="entry name" value="Znf_C2H2_sf"/>
</dbReference>
<dbReference type="GO" id="GO:0003676">
    <property type="term" value="F:nucleic acid binding"/>
    <property type="evidence" value="ECO:0007669"/>
    <property type="project" value="InterPro"/>
</dbReference>
<dbReference type="SMART" id="SM00451">
    <property type="entry name" value="ZnF_U1"/>
    <property type="match status" value="3"/>
</dbReference>
<evidence type="ECO:0000313" key="4">
    <source>
        <dbReference type="Proteomes" id="UP001386955"/>
    </source>
</evidence>
<comment type="caution">
    <text evidence="3">The sequence shown here is derived from an EMBL/GenBank/DDBJ whole genome shotgun (WGS) entry which is preliminary data.</text>
</comment>
<dbReference type="Gene3D" id="3.30.160.60">
    <property type="entry name" value="Classic Zinc Finger"/>
    <property type="match status" value="3"/>
</dbReference>
<feature type="compositionally biased region" description="Polar residues" evidence="1">
    <location>
        <begin position="117"/>
        <end position="130"/>
    </location>
</feature>
<dbReference type="Proteomes" id="UP001386955">
    <property type="component" value="Unassembled WGS sequence"/>
</dbReference>